<feature type="active site" description="Proton donor" evidence="7">
    <location>
        <position position="550"/>
    </location>
</feature>
<evidence type="ECO:0000256" key="7">
    <source>
        <dbReference type="PIRSR" id="PIRSR000137-1"/>
    </source>
</evidence>
<dbReference type="Pfam" id="PF00732">
    <property type="entry name" value="GMC_oxred_N"/>
    <property type="match status" value="1"/>
</dbReference>
<feature type="domain" description="Glucose-methanol-choline oxidoreductase N-terminal" evidence="12">
    <location>
        <begin position="316"/>
        <end position="330"/>
    </location>
</feature>
<feature type="binding site" evidence="8">
    <location>
        <position position="275"/>
    </location>
    <ligand>
        <name>FAD</name>
        <dbReference type="ChEBI" id="CHEBI:57692"/>
    </ligand>
</feature>
<keyword evidence="3 9" id="KW-0285">Flavoprotein</keyword>
<gene>
    <name evidence="13" type="ORF">PIIN_09665</name>
</gene>
<organism evidence="13 14">
    <name type="scientific">Serendipita indica (strain DSM 11827)</name>
    <name type="common">Root endophyte fungus</name>
    <name type="synonym">Piriformospora indica</name>
    <dbReference type="NCBI Taxonomy" id="1109443"/>
    <lineage>
        <taxon>Eukaryota</taxon>
        <taxon>Fungi</taxon>
        <taxon>Dikarya</taxon>
        <taxon>Basidiomycota</taxon>
        <taxon>Agaricomycotina</taxon>
        <taxon>Agaricomycetes</taxon>
        <taxon>Sebacinales</taxon>
        <taxon>Serendipitaceae</taxon>
        <taxon>Serendipita</taxon>
    </lineage>
</organism>
<name>G4TWI2_SERID</name>
<dbReference type="InterPro" id="IPR000172">
    <property type="entry name" value="GMC_OxRdtase_N"/>
</dbReference>
<dbReference type="InterPro" id="IPR012132">
    <property type="entry name" value="GMC_OxRdtase"/>
</dbReference>
<comment type="caution">
    <text evidence="13">The sequence shown here is derived from an EMBL/GenBank/DDBJ whole genome shotgun (WGS) entry which is preliminary data.</text>
</comment>
<reference evidence="13 14" key="1">
    <citation type="journal article" date="2011" name="PLoS Pathog.">
        <title>Endophytic Life Strategies Decoded by Genome and Transcriptome Analyses of the Mutualistic Root Symbiont Piriformospora indica.</title>
        <authorList>
            <person name="Zuccaro A."/>
            <person name="Lahrmann U."/>
            <person name="Guldener U."/>
            <person name="Langen G."/>
            <person name="Pfiffi S."/>
            <person name="Biedenkopf D."/>
            <person name="Wong P."/>
            <person name="Samans B."/>
            <person name="Grimm C."/>
            <person name="Basiewicz M."/>
            <person name="Murat C."/>
            <person name="Martin F."/>
            <person name="Kogel K.H."/>
        </authorList>
    </citation>
    <scope>NUCLEOTIDE SEQUENCE [LARGE SCALE GENOMIC DNA]</scope>
    <source>
        <strain evidence="13 14">DSM 11827</strain>
    </source>
</reference>
<evidence type="ECO:0000256" key="3">
    <source>
        <dbReference type="ARBA" id="ARBA00022630"/>
    </source>
</evidence>
<dbReference type="Gene3D" id="3.50.50.60">
    <property type="entry name" value="FAD/NAD(P)-binding domain"/>
    <property type="match status" value="1"/>
</dbReference>
<dbReference type="STRING" id="1109443.G4TWI2"/>
<dbReference type="PANTHER" id="PTHR11552">
    <property type="entry name" value="GLUCOSE-METHANOL-CHOLINE GMC OXIDOREDUCTASE"/>
    <property type="match status" value="1"/>
</dbReference>
<protein>
    <submittedName>
        <fullName evidence="13">Related to Glucose oxidase</fullName>
    </submittedName>
</protein>
<evidence type="ECO:0000256" key="5">
    <source>
        <dbReference type="ARBA" id="ARBA00022827"/>
    </source>
</evidence>
<dbReference type="SUPFAM" id="SSF51905">
    <property type="entry name" value="FAD/NAD(P)-binding domain"/>
    <property type="match status" value="1"/>
</dbReference>
<dbReference type="InterPro" id="IPR036188">
    <property type="entry name" value="FAD/NAD-bd_sf"/>
</dbReference>
<dbReference type="InterPro" id="IPR007867">
    <property type="entry name" value="GMC_OxRtase_C"/>
</dbReference>
<feature type="domain" description="Glucose-methanol-choline oxidoreductase N-terminal" evidence="11">
    <location>
        <begin position="115"/>
        <end position="138"/>
    </location>
</feature>
<dbReference type="PROSITE" id="PS00624">
    <property type="entry name" value="GMC_OXRED_2"/>
    <property type="match status" value="1"/>
</dbReference>
<dbReference type="PANTHER" id="PTHR11552:SF201">
    <property type="entry name" value="GLUCOSE-METHANOL-CHOLINE OXIDOREDUCTASE N-TERMINAL DOMAIN-CONTAINING PROTEIN"/>
    <property type="match status" value="1"/>
</dbReference>
<dbReference type="Pfam" id="PF05199">
    <property type="entry name" value="GMC_oxred_C"/>
    <property type="match status" value="1"/>
</dbReference>
<sequence>MLYFLLGALLHALPVVVHATTDYQTHPHPPSGISGNPLDASNRTFDYIIVGGGLTGLALAGRLSEDARTTVLVIEAGGDNRKDPRVYDLYNALQVYGSDIDWSWPVDYGKTTDGGKTLGGSSSINGGTWTRGAAAQYDAWSDLLTPGERSLGWNWNNLYSYMKKAEHYHPPSAANQQVGADGVTSWHGVRGPVNVGFPEEMLGGPQHPAFIATIHNVTGIPHCRDLNGGDPNCVAFVPSSINPDDSFHRSSSAMSYLTPVENTRTNWLTLLNSTVTKLVWKPDGSKTVIGVEFLHLNNSSTVYRANVRKEVIMAAGSINTPAILQRSGVGDRALLSSLGISTVLNLPTVGKNLQEQTLITLGFNRTFQLTGRPWNNLLAFPNLSQLFGKDAAAVTTKIRTSLDAWAESQKDNALSKAALMKIFESQADVIIKGKVPVLELIYGNIDYAPMHGAIFWGLLPFSRGSVKIKTVDPFAKPNVTNNFFSVPFDMEVEVQGARLVRKLFTTAPLSNLTSAEYLPGLAVVPDPTGDGGSVQAWDPWLKAAFSSNSHALGTCSMMRKDLGGVVDGRLRVYGTKNLRVTDASIIPTQISSHMMSTLYGIAEKLADMIKAGV</sequence>
<keyword evidence="5 8" id="KW-0274">FAD</keyword>
<dbReference type="GO" id="GO:0016614">
    <property type="term" value="F:oxidoreductase activity, acting on CH-OH group of donors"/>
    <property type="evidence" value="ECO:0007669"/>
    <property type="project" value="InterPro"/>
</dbReference>
<evidence type="ECO:0000256" key="6">
    <source>
        <dbReference type="ARBA" id="ARBA00023002"/>
    </source>
</evidence>
<dbReference type="InParanoid" id="G4TWI2"/>
<evidence type="ECO:0000256" key="10">
    <source>
        <dbReference type="SAM" id="SignalP"/>
    </source>
</evidence>
<dbReference type="Gene3D" id="3.30.560.10">
    <property type="entry name" value="Glucose Oxidase, domain 3"/>
    <property type="match status" value="1"/>
</dbReference>
<keyword evidence="14" id="KW-1185">Reference proteome</keyword>
<proteinExistence type="inferred from homology"/>
<evidence type="ECO:0000259" key="11">
    <source>
        <dbReference type="PROSITE" id="PS00623"/>
    </source>
</evidence>
<dbReference type="InterPro" id="IPR027424">
    <property type="entry name" value="Glucose_Oxidase_domain_2"/>
</dbReference>
<evidence type="ECO:0000313" key="13">
    <source>
        <dbReference type="EMBL" id="CCA75675.1"/>
    </source>
</evidence>
<feature type="active site" description="Proton acceptor" evidence="7">
    <location>
        <position position="593"/>
    </location>
</feature>
<evidence type="ECO:0000313" key="14">
    <source>
        <dbReference type="Proteomes" id="UP000007148"/>
    </source>
</evidence>
<dbReference type="OrthoDB" id="269227at2759"/>
<dbReference type="eggNOG" id="KOG1238">
    <property type="taxonomic scope" value="Eukaryota"/>
</dbReference>
<evidence type="ECO:0000259" key="12">
    <source>
        <dbReference type="PROSITE" id="PS00624"/>
    </source>
</evidence>
<dbReference type="HOGENOM" id="CLU_002865_6_0_1"/>
<dbReference type="Proteomes" id="UP000007148">
    <property type="component" value="Unassembled WGS sequence"/>
</dbReference>
<evidence type="ECO:0000256" key="9">
    <source>
        <dbReference type="RuleBase" id="RU003968"/>
    </source>
</evidence>
<feature type="chain" id="PRO_5003468976" evidence="10">
    <location>
        <begin position="20"/>
        <end position="613"/>
    </location>
</feature>
<dbReference type="SUPFAM" id="SSF54373">
    <property type="entry name" value="FAD-linked reductases, C-terminal domain"/>
    <property type="match status" value="1"/>
</dbReference>
<comment type="cofactor">
    <cofactor evidence="1 8">
        <name>FAD</name>
        <dbReference type="ChEBI" id="CHEBI:57692"/>
    </cofactor>
</comment>
<keyword evidence="4 10" id="KW-0732">Signal</keyword>
<dbReference type="PIRSF" id="PIRSF000137">
    <property type="entry name" value="Alcohol_oxidase"/>
    <property type="match status" value="1"/>
</dbReference>
<evidence type="ECO:0000256" key="1">
    <source>
        <dbReference type="ARBA" id="ARBA00001974"/>
    </source>
</evidence>
<comment type="similarity">
    <text evidence="2 9">Belongs to the GMC oxidoreductase family.</text>
</comment>
<dbReference type="PROSITE" id="PS00623">
    <property type="entry name" value="GMC_OXRED_1"/>
    <property type="match status" value="1"/>
</dbReference>
<evidence type="ECO:0000256" key="8">
    <source>
        <dbReference type="PIRSR" id="PIRSR000137-2"/>
    </source>
</evidence>
<dbReference type="Gene3D" id="4.10.450.10">
    <property type="entry name" value="Glucose Oxidase, domain 2"/>
    <property type="match status" value="1"/>
</dbReference>
<dbReference type="EMBL" id="CAFZ01000496">
    <property type="protein sequence ID" value="CCA75675.1"/>
    <property type="molecule type" value="Genomic_DNA"/>
</dbReference>
<dbReference type="OMA" id="FTSVWHY"/>
<feature type="signal peptide" evidence="10">
    <location>
        <begin position="1"/>
        <end position="19"/>
    </location>
</feature>
<dbReference type="AlphaFoldDB" id="G4TWI2"/>
<keyword evidence="6" id="KW-0560">Oxidoreductase</keyword>
<dbReference type="GO" id="GO:0050660">
    <property type="term" value="F:flavin adenine dinucleotide binding"/>
    <property type="evidence" value="ECO:0007669"/>
    <property type="project" value="InterPro"/>
</dbReference>
<evidence type="ECO:0000256" key="2">
    <source>
        <dbReference type="ARBA" id="ARBA00010790"/>
    </source>
</evidence>
<accession>G4TWI2</accession>
<evidence type="ECO:0000256" key="4">
    <source>
        <dbReference type="ARBA" id="ARBA00022729"/>
    </source>
</evidence>